<organism evidence="1">
    <name type="scientific">Myoviridae sp. ctijX18</name>
    <dbReference type="NCBI Taxonomy" id="2825154"/>
    <lineage>
        <taxon>Viruses</taxon>
        <taxon>Duplodnaviria</taxon>
        <taxon>Heunggongvirae</taxon>
        <taxon>Uroviricota</taxon>
        <taxon>Caudoviricetes</taxon>
    </lineage>
</organism>
<evidence type="ECO:0000313" key="1">
    <source>
        <dbReference type="EMBL" id="DAF97515.1"/>
    </source>
</evidence>
<dbReference type="EMBL" id="BK016133">
    <property type="protein sequence ID" value="DAF97515.1"/>
    <property type="molecule type" value="Genomic_DNA"/>
</dbReference>
<sequence>MENKTINPQEHYVKLKEIDVKIRIAINELINRFDVEVTSSKNEAINVNNINIYIDRLEENYEEAKICFTEKMLHDYSIWGYLAERLLGSTRDSKGNRKNYTLAFEDEIVSYNFYFKESD</sequence>
<proteinExistence type="predicted"/>
<name>A0A8S5USV5_9CAUD</name>
<reference evidence="1" key="1">
    <citation type="journal article" date="2021" name="Proc. Natl. Acad. Sci. U.S.A.">
        <title>A Catalog of Tens of Thousands of Viruses from Human Metagenomes Reveals Hidden Associations with Chronic Diseases.</title>
        <authorList>
            <person name="Tisza M.J."/>
            <person name="Buck C.B."/>
        </authorList>
    </citation>
    <scope>NUCLEOTIDE SEQUENCE</scope>
    <source>
        <strain evidence="1">CtijX18</strain>
    </source>
</reference>
<protein>
    <submittedName>
        <fullName evidence="1">Uncharacterized protein</fullName>
    </submittedName>
</protein>
<accession>A0A8S5USV5</accession>